<proteinExistence type="predicted"/>
<evidence type="ECO:0000256" key="1">
    <source>
        <dbReference type="SAM" id="MobiDB-lite"/>
    </source>
</evidence>
<name>A0AAV4CVD0_9GAST</name>
<gene>
    <name evidence="2" type="ORF">PoB_006237700</name>
</gene>
<evidence type="ECO:0000313" key="2">
    <source>
        <dbReference type="EMBL" id="GFO35872.1"/>
    </source>
</evidence>
<protein>
    <submittedName>
        <fullName evidence="2">Uncharacterized protein</fullName>
    </submittedName>
</protein>
<evidence type="ECO:0000313" key="3">
    <source>
        <dbReference type="Proteomes" id="UP000735302"/>
    </source>
</evidence>
<accession>A0AAV4CVD0</accession>
<dbReference type="EMBL" id="BLXT01007005">
    <property type="protein sequence ID" value="GFO35872.1"/>
    <property type="molecule type" value="Genomic_DNA"/>
</dbReference>
<feature type="region of interest" description="Disordered" evidence="1">
    <location>
        <begin position="173"/>
        <end position="193"/>
    </location>
</feature>
<organism evidence="2 3">
    <name type="scientific">Plakobranchus ocellatus</name>
    <dbReference type="NCBI Taxonomy" id="259542"/>
    <lineage>
        <taxon>Eukaryota</taxon>
        <taxon>Metazoa</taxon>
        <taxon>Spiralia</taxon>
        <taxon>Lophotrochozoa</taxon>
        <taxon>Mollusca</taxon>
        <taxon>Gastropoda</taxon>
        <taxon>Heterobranchia</taxon>
        <taxon>Euthyneura</taxon>
        <taxon>Panpulmonata</taxon>
        <taxon>Sacoglossa</taxon>
        <taxon>Placobranchoidea</taxon>
        <taxon>Plakobranchidae</taxon>
        <taxon>Plakobranchus</taxon>
    </lineage>
</organism>
<reference evidence="2 3" key="1">
    <citation type="journal article" date="2021" name="Elife">
        <title>Chloroplast acquisition without the gene transfer in kleptoplastic sea slugs, Plakobranchus ocellatus.</title>
        <authorList>
            <person name="Maeda T."/>
            <person name="Takahashi S."/>
            <person name="Yoshida T."/>
            <person name="Shimamura S."/>
            <person name="Takaki Y."/>
            <person name="Nagai Y."/>
            <person name="Toyoda A."/>
            <person name="Suzuki Y."/>
            <person name="Arimoto A."/>
            <person name="Ishii H."/>
            <person name="Satoh N."/>
            <person name="Nishiyama T."/>
            <person name="Hasebe M."/>
            <person name="Maruyama T."/>
            <person name="Minagawa J."/>
            <person name="Obokata J."/>
            <person name="Shigenobu S."/>
        </authorList>
    </citation>
    <scope>NUCLEOTIDE SEQUENCE [LARGE SCALE GENOMIC DNA]</scope>
</reference>
<sequence>MGPRCKVEEKTPMKRLGHYRQRDRATDRYIPQQNTTYRNRQRDRATNRYIPQQTATYRNRQQDSATDRYIPQQNATYRNRQRHAATYRYIPQLNLIYRNRTLDTATDRSHFSLSPPIPSLLYPKRFSQEALQTQHSTPQSRQESTATWRFQNLLSVKSIQLLTIAPVLRPLRPLPSPLHRPLNDSLAVPDRTN</sequence>
<dbReference type="Proteomes" id="UP000735302">
    <property type="component" value="Unassembled WGS sequence"/>
</dbReference>
<dbReference type="AlphaFoldDB" id="A0AAV4CVD0"/>
<comment type="caution">
    <text evidence="2">The sequence shown here is derived from an EMBL/GenBank/DDBJ whole genome shotgun (WGS) entry which is preliminary data.</text>
</comment>
<keyword evidence="3" id="KW-1185">Reference proteome</keyword>